<accession>A0A644Y845</accession>
<dbReference type="AlphaFoldDB" id="A0A644Y845"/>
<feature type="region of interest" description="Disordered" evidence="1">
    <location>
        <begin position="1"/>
        <end position="24"/>
    </location>
</feature>
<dbReference type="EMBL" id="VSSQ01004272">
    <property type="protein sequence ID" value="MPM24479.1"/>
    <property type="molecule type" value="Genomic_DNA"/>
</dbReference>
<proteinExistence type="predicted"/>
<reference evidence="2" key="1">
    <citation type="submission" date="2019-08" db="EMBL/GenBank/DDBJ databases">
        <authorList>
            <person name="Kucharzyk K."/>
            <person name="Murdoch R.W."/>
            <person name="Higgins S."/>
            <person name="Loffler F."/>
        </authorList>
    </citation>
    <scope>NUCLEOTIDE SEQUENCE</scope>
</reference>
<feature type="compositionally biased region" description="Gly residues" evidence="1">
    <location>
        <begin position="183"/>
        <end position="193"/>
    </location>
</feature>
<evidence type="ECO:0000256" key="1">
    <source>
        <dbReference type="SAM" id="MobiDB-lite"/>
    </source>
</evidence>
<sequence>MFTKAVDEEDQRHQNAHQADHQPGELVDANIKAGLRAFLGHTVGQAAKVGALTGGQHQSTAGATFYVGAQKGQTVDLQRRLPFNDRDNRLFFHRVRFAGQGGLVDEEIFGAQNAHICRDHIAGGKVHNIAGDDLFQSHLAQLTLAQHSGGGAHHLLQFFGRLVGAAFLHKTQNNAQQHHHSYDGGGTQITGEV</sequence>
<evidence type="ECO:0000313" key="2">
    <source>
        <dbReference type="EMBL" id="MPM24479.1"/>
    </source>
</evidence>
<feature type="region of interest" description="Disordered" evidence="1">
    <location>
        <begin position="174"/>
        <end position="193"/>
    </location>
</feature>
<name>A0A644Y845_9ZZZZ</name>
<feature type="compositionally biased region" description="Basic and acidic residues" evidence="1">
    <location>
        <begin position="10"/>
        <end position="23"/>
    </location>
</feature>
<comment type="caution">
    <text evidence="2">The sequence shown here is derived from an EMBL/GenBank/DDBJ whole genome shotgun (WGS) entry which is preliminary data.</text>
</comment>
<dbReference type="AntiFam" id="ANF00085">
    <property type="entry name" value="Shadow ORF (opposite pacL)"/>
</dbReference>
<gene>
    <name evidence="2" type="ORF">SDC9_70962</name>
</gene>
<protein>
    <submittedName>
        <fullName evidence="2">Uncharacterized protein</fullName>
    </submittedName>
</protein>
<organism evidence="2">
    <name type="scientific">bioreactor metagenome</name>
    <dbReference type="NCBI Taxonomy" id="1076179"/>
    <lineage>
        <taxon>unclassified sequences</taxon>
        <taxon>metagenomes</taxon>
        <taxon>ecological metagenomes</taxon>
    </lineage>
</organism>